<evidence type="ECO:0000256" key="2">
    <source>
        <dbReference type="SAM" id="Phobius"/>
    </source>
</evidence>
<dbReference type="RefSeq" id="WP_151667231.1">
    <property type="nucleotide sequence ID" value="NZ_WBVO01000005.1"/>
</dbReference>
<evidence type="ECO:0000313" key="4">
    <source>
        <dbReference type="EMBL" id="KAB2810087.1"/>
    </source>
</evidence>
<reference evidence="4 5" key="1">
    <citation type="submission" date="2019-09" db="EMBL/GenBank/DDBJ databases">
        <title>Genomes of family Cryomorphaceae.</title>
        <authorList>
            <person name="Bowman J.P."/>
        </authorList>
    </citation>
    <scope>NUCLEOTIDE SEQUENCE [LARGE SCALE GENOMIC DNA]</scope>
    <source>
        <strain evidence="4 5">LMG 25704</strain>
    </source>
</reference>
<dbReference type="OrthoDB" id="1120420at2"/>
<organism evidence="4 5">
    <name type="scientific">Phaeocystidibacter luteus</name>
    <dbReference type="NCBI Taxonomy" id="911197"/>
    <lineage>
        <taxon>Bacteria</taxon>
        <taxon>Pseudomonadati</taxon>
        <taxon>Bacteroidota</taxon>
        <taxon>Flavobacteriia</taxon>
        <taxon>Flavobacteriales</taxon>
        <taxon>Phaeocystidibacteraceae</taxon>
        <taxon>Phaeocystidibacter</taxon>
    </lineage>
</organism>
<protein>
    <submittedName>
        <fullName evidence="4">PorT family protein</fullName>
    </submittedName>
</protein>
<dbReference type="EMBL" id="WBVO01000005">
    <property type="protein sequence ID" value="KAB2810087.1"/>
    <property type="molecule type" value="Genomic_DNA"/>
</dbReference>
<gene>
    <name evidence="4" type="ORF">F8C67_07575</name>
</gene>
<evidence type="ECO:0000256" key="1">
    <source>
        <dbReference type="SAM" id="MobiDB-lite"/>
    </source>
</evidence>
<dbReference type="InterPro" id="IPR025665">
    <property type="entry name" value="Beta-barrel_OMP_2"/>
</dbReference>
<feature type="domain" description="Outer membrane protein beta-barrel" evidence="3">
    <location>
        <begin position="263"/>
        <end position="434"/>
    </location>
</feature>
<feature type="compositionally biased region" description="Polar residues" evidence="1">
    <location>
        <begin position="187"/>
        <end position="199"/>
    </location>
</feature>
<feature type="transmembrane region" description="Helical" evidence="2">
    <location>
        <begin position="45"/>
        <end position="66"/>
    </location>
</feature>
<feature type="region of interest" description="Disordered" evidence="1">
    <location>
        <begin position="180"/>
        <end position="219"/>
    </location>
</feature>
<evidence type="ECO:0000259" key="3">
    <source>
        <dbReference type="Pfam" id="PF13568"/>
    </source>
</evidence>
<keyword evidence="2" id="KW-0812">Transmembrane</keyword>
<comment type="caution">
    <text evidence="4">The sequence shown here is derived from an EMBL/GenBank/DDBJ whole genome shotgun (WGS) entry which is preliminary data.</text>
</comment>
<accession>A0A6N6RKZ3</accession>
<dbReference type="Pfam" id="PF13568">
    <property type="entry name" value="OMP_b-brl_2"/>
    <property type="match status" value="1"/>
</dbReference>
<keyword evidence="2" id="KW-0472">Membrane</keyword>
<keyword evidence="5" id="KW-1185">Reference proteome</keyword>
<keyword evidence="2" id="KW-1133">Transmembrane helix</keyword>
<name>A0A6N6RKZ3_9FLAO</name>
<feature type="region of interest" description="Disordered" evidence="1">
    <location>
        <begin position="117"/>
        <end position="159"/>
    </location>
</feature>
<dbReference type="AlphaFoldDB" id="A0A6N6RKZ3"/>
<evidence type="ECO:0000313" key="5">
    <source>
        <dbReference type="Proteomes" id="UP000468650"/>
    </source>
</evidence>
<proteinExistence type="predicted"/>
<sequence length="459" mass="49571">MTEKELEILFRKKFNERTVEFNPAAWEGAERLIIAGEKRRRRRAIIGWSTAASVAAILGFTAFSVVNSPSDTIAPNAIAWPSQSETTIPTIENEADNAELPQADPAAVAFDDSEIVEPQPRSGYNEPQPDENLVAPSTNVASANNTSNNTANNSSFTQTEVSQTTTQSVAVSQSQVAQVSTVQNTSNTEVASTLGNESNLGVAETTPDLSEDNSEEAVTTKEVVAANTSSDVTETADEAGEEVAMAAEDDQSPIVQRPRHRVMRWSFGLEGGLNMSSMSNGNYSTVPSFYGGIPVELAFAENWMVRSGVFYSHRASYGQSKADDFTSYSFGRRTVSREFTSSRLGYIELPITAVYALGDHEIEFGGYAGIRVLEVGTTTSVVENGLEPATVTTYNALTTESGSAPVDAGLRFGYAYRLTERWRITAYGTVGLLDGFDGPNSGMNRQVQLRVGTRYMLGL</sequence>
<dbReference type="Proteomes" id="UP000468650">
    <property type="component" value="Unassembled WGS sequence"/>
</dbReference>
<feature type="compositionally biased region" description="Low complexity" evidence="1">
    <location>
        <begin position="137"/>
        <end position="159"/>
    </location>
</feature>